<name>A0AAD4M232_9AGAM</name>
<evidence type="ECO:0000256" key="2">
    <source>
        <dbReference type="SAM" id="SignalP"/>
    </source>
</evidence>
<evidence type="ECO:0000313" key="3">
    <source>
        <dbReference type="EMBL" id="KAI0299358.1"/>
    </source>
</evidence>
<dbReference type="AlphaFoldDB" id="A0AAD4M232"/>
<evidence type="ECO:0008006" key="5">
    <source>
        <dbReference type="Google" id="ProtNLM"/>
    </source>
</evidence>
<feature type="chain" id="PRO_5041901961" description="Secreted protein" evidence="2">
    <location>
        <begin position="23"/>
        <end position="241"/>
    </location>
</feature>
<protein>
    <recommendedName>
        <fullName evidence="5">Secreted protein</fullName>
    </recommendedName>
</protein>
<organism evidence="3 4">
    <name type="scientific">Multifurca ochricompacta</name>
    <dbReference type="NCBI Taxonomy" id="376703"/>
    <lineage>
        <taxon>Eukaryota</taxon>
        <taxon>Fungi</taxon>
        <taxon>Dikarya</taxon>
        <taxon>Basidiomycota</taxon>
        <taxon>Agaricomycotina</taxon>
        <taxon>Agaricomycetes</taxon>
        <taxon>Russulales</taxon>
        <taxon>Russulaceae</taxon>
        <taxon>Multifurca</taxon>
    </lineage>
</organism>
<evidence type="ECO:0000313" key="4">
    <source>
        <dbReference type="Proteomes" id="UP001203297"/>
    </source>
</evidence>
<accession>A0AAD4M232</accession>
<comment type="caution">
    <text evidence="3">The sequence shown here is derived from an EMBL/GenBank/DDBJ whole genome shotgun (WGS) entry which is preliminary data.</text>
</comment>
<feature type="signal peptide" evidence="2">
    <location>
        <begin position="1"/>
        <end position="22"/>
    </location>
</feature>
<reference evidence="3" key="1">
    <citation type="journal article" date="2022" name="New Phytol.">
        <title>Evolutionary transition to the ectomycorrhizal habit in the genomes of a hyperdiverse lineage of mushroom-forming fungi.</title>
        <authorList>
            <person name="Looney B."/>
            <person name="Miyauchi S."/>
            <person name="Morin E."/>
            <person name="Drula E."/>
            <person name="Courty P.E."/>
            <person name="Kohler A."/>
            <person name="Kuo A."/>
            <person name="LaButti K."/>
            <person name="Pangilinan J."/>
            <person name="Lipzen A."/>
            <person name="Riley R."/>
            <person name="Andreopoulos W."/>
            <person name="He G."/>
            <person name="Johnson J."/>
            <person name="Nolan M."/>
            <person name="Tritt A."/>
            <person name="Barry K.W."/>
            <person name="Grigoriev I.V."/>
            <person name="Nagy L.G."/>
            <person name="Hibbett D."/>
            <person name="Henrissat B."/>
            <person name="Matheny P.B."/>
            <person name="Labbe J."/>
            <person name="Martin F.M."/>
        </authorList>
    </citation>
    <scope>NUCLEOTIDE SEQUENCE</scope>
    <source>
        <strain evidence="3">BPL690</strain>
    </source>
</reference>
<dbReference type="EMBL" id="WTXG01000023">
    <property type="protein sequence ID" value="KAI0299358.1"/>
    <property type="molecule type" value="Genomic_DNA"/>
</dbReference>
<keyword evidence="2" id="KW-0732">Signal</keyword>
<proteinExistence type="predicted"/>
<keyword evidence="4" id="KW-1185">Reference proteome</keyword>
<sequence length="241" mass="26433">MKPKNLLLASCWMYSISLVAQTKCIVSMPSGVMLHREKEGGGGGGYTYSPDVVHLMIMTTTQRGFPLPPPRASLCVLSRNDINEGEGVWRERGDTHTHVVPAATTITNKRYTHNGGDTRVNINSTARTGYNWFKSGKWTTQAGMRPDVALPQSSSPTTPPPPPQQQQQHITEQGLGGGLVVAHIRLSSRVCVCKLYSHSFIIARPRGFIMLLLNNKHALTSHSIGRRLFFERISGPSSSVS</sequence>
<feature type="region of interest" description="Disordered" evidence="1">
    <location>
        <begin position="146"/>
        <end position="169"/>
    </location>
</feature>
<gene>
    <name evidence="3" type="ORF">B0F90DRAFT_612348</name>
</gene>
<evidence type="ECO:0000256" key="1">
    <source>
        <dbReference type="SAM" id="MobiDB-lite"/>
    </source>
</evidence>
<dbReference type="Proteomes" id="UP001203297">
    <property type="component" value="Unassembled WGS sequence"/>
</dbReference>